<name>A0AAE1JV29_9FABA</name>
<evidence type="ECO:0000256" key="7">
    <source>
        <dbReference type="ARBA" id="ARBA00023157"/>
    </source>
</evidence>
<dbReference type="PANTHER" id="PTHR11802">
    <property type="entry name" value="SERINE PROTEASE FAMILY S10 SERINE CARBOXYPEPTIDASE"/>
    <property type="match status" value="1"/>
</dbReference>
<dbReference type="FunFam" id="3.40.50.12670:FF:000001">
    <property type="entry name" value="Carboxypeptidase"/>
    <property type="match status" value="1"/>
</dbReference>
<evidence type="ECO:0000313" key="10">
    <source>
        <dbReference type="EMBL" id="KAK4274649.1"/>
    </source>
</evidence>
<dbReference type="Pfam" id="PF00450">
    <property type="entry name" value="Peptidase_S10"/>
    <property type="match status" value="1"/>
</dbReference>
<dbReference type="InterPro" id="IPR029058">
    <property type="entry name" value="AB_hydrolase_fold"/>
</dbReference>
<comment type="caution">
    <text evidence="10">The sequence shown here is derived from an EMBL/GenBank/DDBJ whole genome shotgun (WGS) entry which is preliminary data.</text>
</comment>
<dbReference type="Gene3D" id="3.40.50.12670">
    <property type="match status" value="1"/>
</dbReference>
<keyword evidence="5" id="KW-0645">Protease</keyword>
<evidence type="ECO:0000256" key="5">
    <source>
        <dbReference type="ARBA" id="ARBA00022670"/>
    </source>
</evidence>
<dbReference type="GO" id="GO:0006508">
    <property type="term" value="P:proteolysis"/>
    <property type="evidence" value="ECO:0007669"/>
    <property type="project" value="UniProtKB-KW"/>
</dbReference>
<keyword evidence="11" id="KW-1185">Reference proteome</keyword>
<evidence type="ECO:0000256" key="8">
    <source>
        <dbReference type="ARBA" id="ARBA00023180"/>
    </source>
</evidence>
<comment type="similarity">
    <text evidence="2">Belongs to the peptidase S10 family.</text>
</comment>
<keyword evidence="5" id="KW-0378">Hydrolase</keyword>
<keyword evidence="7" id="KW-1015">Disulfide bond</keyword>
<keyword evidence="6 9" id="KW-0732">Signal</keyword>
<evidence type="ECO:0000256" key="1">
    <source>
        <dbReference type="ARBA" id="ARBA00004613"/>
    </source>
</evidence>
<evidence type="ECO:0000256" key="6">
    <source>
        <dbReference type="ARBA" id="ARBA00022729"/>
    </source>
</evidence>
<dbReference type="Proteomes" id="UP001293593">
    <property type="component" value="Unassembled WGS sequence"/>
</dbReference>
<keyword evidence="8" id="KW-0325">Glycoprotein</keyword>
<comment type="subcellular location">
    <subcellularLocation>
        <location evidence="1">Secreted</location>
    </subcellularLocation>
</comment>
<dbReference type="PRINTS" id="PR00724">
    <property type="entry name" value="CRBOXYPTASEC"/>
</dbReference>
<dbReference type="EMBL" id="JAWXYG010000004">
    <property type="protein sequence ID" value="KAK4274649.1"/>
    <property type="molecule type" value="Genomic_DNA"/>
</dbReference>
<keyword evidence="4" id="KW-0121">Carboxypeptidase</keyword>
<evidence type="ECO:0008006" key="12">
    <source>
        <dbReference type="Google" id="ProtNLM"/>
    </source>
</evidence>
<dbReference type="PANTHER" id="PTHR11802:SF29">
    <property type="entry name" value="SERINE CARBOXYPEPTIDASE-LIKE 19"/>
    <property type="match status" value="1"/>
</dbReference>
<evidence type="ECO:0000313" key="11">
    <source>
        <dbReference type="Proteomes" id="UP001293593"/>
    </source>
</evidence>
<dbReference type="FunFam" id="3.40.50.11320:FF:000002">
    <property type="entry name" value="Carboxypeptidase"/>
    <property type="match status" value="1"/>
</dbReference>
<reference evidence="10" key="1">
    <citation type="submission" date="2023-10" db="EMBL/GenBank/DDBJ databases">
        <title>Chromosome-level genome of the transformable northern wattle, Acacia crassicarpa.</title>
        <authorList>
            <person name="Massaro I."/>
            <person name="Sinha N.R."/>
            <person name="Poethig S."/>
            <person name="Leichty A.R."/>
        </authorList>
    </citation>
    <scope>NUCLEOTIDE SEQUENCE</scope>
    <source>
        <strain evidence="10">Acra3RX</strain>
        <tissue evidence="10">Leaf</tissue>
    </source>
</reference>
<dbReference type="FunFam" id="3.40.50.1820:FF:000148">
    <property type="entry name" value="Serine carboxypeptidase-like 11"/>
    <property type="match status" value="1"/>
</dbReference>
<dbReference type="GO" id="GO:0019748">
    <property type="term" value="P:secondary metabolic process"/>
    <property type="evidence" value="ECO:0007669"/>
    <property type="project" value="UniProtKB-ARBA"/>
</dbReference>
<organism evidence="10 11">
    <name type="scientific">Acacia crassicarpa</name>
    <name type="common">northern wattle</name>
    <dbReference type="NCBI Taxonomy" id="499986"/>
    <lineage>
        <taxon>Eukaryota</taxon>
        <taxon>Viridiplantae</taxon>
        <taxon>Streptophyta</taxon>
        <taxon>Embryophyta</taxon>
        <taxon>Tracheophyta</taxon>
        <taxon>Spermatophyta</taxon>
        <taxon>Magnoliopsida</taxon>
        <taxon>eudicotyledons</taxon>
        <taxon>Gunneridae</taxon>
        <taxon>Pentapetalae</taxon>
        <taxon>rosids</taxon>
        <taxon>fabids</taxon>
        <taxon>Fabales</taxon>
        <taxon>Fabaceae</taxon>
        <taxon>Caesalpinioideae</taxon>
        <taxon>mimosoid clade</taxon>
        <taxon>Acacieae</taxon>
        <taxon>Acacia</taxon>
    </lineage>
</organism>
<keyword evidence="3" id="KW-0964">Secreted</keyword>
<accession>A0AAE1JV29</accession>
<evidence type="ECO:0000256" key="2">
    <source>
        <dbReference type="ARBA" id="ARBA00009431"/>
    </source>
</evidence>
<dbReference type="SUPFAM" id="SSF53474">
    <property type="entry name" value="alpha/beta-Hydrolases"/>
    <property type="match status" value="1"/>
</dbReference>
<dbReference type="GO" id="GO:0005576">
    <property type="term" value="C:extracellular region"/>
    <property type="evidence" value="ECO:0007669"/>
    <property type="project" value="UniProtKB-SubCell"/>
</dbReference>
<sequence length="490" mass="54216">MMSTIILRIKNGAAVPSTSPSSSSSPLSLLLLLLLLLSSQACSTSAFSRSAVTFLPGFQGPLPFHLETGYVGVGESEGVQLFYYFLKSDRNPKQDPLMLWLTGGPGCSALSSFLFEIGPLRFRMEEYNGTLPTLVLNPDSWTKVSSIIFLDLPALTGFSYTTLPVAPQRSDSKQIQHAVQFLRKWLTGHSEFQSNQIYIGGDSYSGLIVPAIALEISKGNEKSIEPSINFQGCLLGNPLTDDYIDNNHRIPFAHGMGLISDELYESLKSSCGGEYHNVDNMNEACAGYIVEYGKCVSGINYAQILEPECLFASPKPQKFSDRRSLNEMPETLLPSDSQPPLPTITCRTYEGLLALYWANDGSVRKALGIRQGTIGTWMPCILTPYTKEIKSSVTFHMNLSAKGYRELIYSGDHDLIVPFQGTEAWIKSLNYSIVDEWRPWLVQGQVAGYTRTYSNGMTYATVKGGGHTAPEYKPKECFAMFKRWISQNPL</sequence>
<dbReference type="AlphaFoldDB" id="A0AAE1JV29"/>
<feature type="signal peptide" evidence="9">
    <location>
        <begin position="1"/>
        <end position="41"/>
    </location>
</feature>
<dbReference type="Gene3D" id="3.40.50.1820">
    <property type="entry name" value="alpha/beta hydrolase"/>
    <property type="match status" value="1"/>
</dbReference>
<dbReference type="GO" id="GO:0004185">
    <property type="term" value="F:serine-type carboxypeptidase activity"/>
    <property type="evidence" value="ECO:0007669"/>
    <property type="project" value="InterPro"/>
</dbReference>
<protein>
    <recommendedName>
        <fullName evidence="12">Serine carboxypeptidase-like 7</fullName>
    </recommendedName>
</protein>
<proteinExistence type="inferred from homology"/>
<dbReference type="InterPro" id="IPR001563">
    <property type="entry name" value="Peptidase_S10"/>
</dbReference>
<evidence type="ECO:0000256" key="3">
    <source>
        <dbReference type="ARBA" id="ARBA00022525"/>
    </source>
</evidence>
<gene>
    <name evidence="10" type="ORF">QN277_017843</name>
</gene>
<dbReference type="GO" id="GO:0016752">
    <property type="term" value="F:sinapoyltransferase activity"/>
    <property type="evidence" value="ECO:0007669"/>
    <property type="project" value="UniProtKB-ARBA"/>
</dbReference>
<feature type="chain" id="PRO_5041964034" description="Serine carboxypeptidase-like 7" evidence="9">
    <location>
        <begin position="42"/>
        <end position="490"/>
    </location>
</feature>
<evidence type="ECO:0000256" key="9">
    <source>
        <dbReference type="SAM" id="SignalP"/>
    </source>
</evidence>
<evidence type="ECO:0000256" key="4">
    <source>
        <dbReference type="ARBA" id="ARBA00022645"/>
    </source>
</evidence>